<reference evidence="2" key="2">
    <citation type="submission" date="2015-06" db="UniProtKB">
        <authorList>
            <consortium name="EnsemblPlants"/>
        </authorList>
    </citation>
    <scope>IDENTIFICATION</scope>
    <source>
        <strain evidence="2">DM1-3 516 R44</strain>
    </source>
</reference>
<dbReference type="ExpressionAtlas" id="M0ZQ43">
    <property type="expression patterns" value="baseline"/>
</dbReference>
<dbReference type="Proteomes" id="UP000011115">
    <property type="component" value="Unassembled WGS sequence"/>
</dbReference>
<dbReference type="AlphaFoldDB" id="M0ZQ43"/>
<evidence type="ECO:0000313" key="2">
    <source>
        <dbReference type="EnsemblPlants" id="PGSC0003DMT400005580"/>
    </source>
</evidence>
<organism evidence="2 3">
    <name type="scientific">Solanum tuberosum</name>
    <name type="common">Potato</name>
    <dbReference type="NCBI Taxonomy" id="4113"/>
    <lineage>
        <taxon>Eukaryota</taxon>
        <taxon>Viridiplantae</taxon>
        <taxon>Streptophyta</taxon>
        <taxon>Embryophyta</taxon>
        <taxon>Tracheophyta</taxon>
        <taxon>Spermatophyta</taxon>
        <taxon>Magnoliopsida</taxon>
        <taxon>eudicotyledons</taxon>
        <taxon>Gunneridae</taxon>
        <taxon>Pentapetalae</taxon>
        <taxon>asterids</taxon>
        <taxon>lamiids</taxon>
        <taxon>Solanales</taxon>
        <taxon>Solanaceae</taxon>
        <taxon>Solanoideae</taxon>
        <taxon>Solaneae</taxon>
        <taxon>Solanum</taxon>
    </lineage>
</organism>
<protein>
    <submittedName>
        <fullName evidence="2">Zinc finger protein</fullName>
    </submittedName>
</protein>
<evidence type="ECO:0000256" key="1">
    <source>
        <dbReference type="SAM" id="MobiDB-lite"/>
    </source>
</evidence>
<dbReference type="HOGENOM" id="CLU_3128024_0_0_1"/>
<dbReference type="Gramene" id="PGSC0003DMT400005580">
    <property type="protein sequence ID" value="PGSC0003DMT400005580"/>
    <property type="gene ID" value="PGSC0003DMG400002184"/>
</dbReference>
<feature type="region of interest" description="Disordered" evidence="1">
    <location>
        <begin position="1"/>
        <end position="50"/>
    </location>
</feature>
<dbReference type="EnsemblPlants" id="PGSC0003DMT400005580">
    <property type="protein sequence ID" value="PGSC0003DMT400005580"/>
    <property type="gene ID" value="PGSC0003DMG400002184"/>
</dbReference>
<keyword evidence="3" id="KW-1185">Reference proteome</keyword>
<evidence type="ECO:0000313" key="3">
    <source>
        <dbReference type="Proteomes" id="UP000011115"/>
    </source>
</evidence>
<sequence length="50" mass="5683">MWLDGTTGERRRKRSDVAGWNHRRERKGGAHSNSVDKQIKGQKSKYIGSG</sequence>
<name>M0ZQ43_SOLTU</name>
<proteinExistence type="predicted"/>
<accession>M0ZQ43</accession>
<reference evidence="3" key="1">
    <citation type="journal article" date="2011" name="Nature">
        <title>Genome sequence and analysis of the tuber crop potato.</title>
        <authorList>
            <consortium name="The Potato Genome Sequencing Consortium"/>
        </authorList>
    </citation>
    <scope>NUCLEOTIDE SEQUENCE [LARGE SCALE GENOMIC DNA]</scope>
    <source>
        <strain evidence="3">cv. DM1-3 516 R44</strain>
    </source>
</reference>